<feature type="transmembrane region" description="Helical" evidence="1">
    <location>
        <begin position="192"/>
        <end position="215"/>
    </location>
</feature>
<organism evidence="2 3">
    <name type="scientific">Lentzea tibetensis</name>
    <dbReference type="NCBI Taxonomy" id="2591470"/>
    <lineage>
        <taxon>Bacteria</taxon>
        <taxon>Bacillati</taxon>
        <taxon>Actinomycetota</taxon>
        <taxon>Actinomycetes</taxon>
        <taxon>Pseudonocardiales</taxon>
        <taxon>Pseudonocardiaceae</taxon>
        <taxon>Lentzea</taxon>
    </lineage>
</organism>
<keyword evidence="1" id="KW-0812">Transmembrane</keyword>
<evidence type="ECO:0000313" key="3">
    <source>
        <dbReference type="Proteomes" id="UP000316639"/>
    </source>
</evidence>
<protein>
    <submittedName>
        <fullName evidence="2">Uncharacterized protein</fullName>
    </submittedName>
</protein>
<dbReference type="AlphaFoldDB" id="A0A563EH44"/>
<name>A0A563EH44_9PSEU</name>
<proteinExistence type="predicted"/>
<keyword evidence="1" id="KW-1133">Transmembrane helix</keyword>
<evidence type="ECO:0000256" key="1">
    <source>
        <dbReference type="SAM" id="Phobius"/>
    </source>
</evidence>
<comment type="caution">
    <text evidence="2">The sequence shown here is derived from an EMBL/GenBank/DDBJ whole genome shotgun (WGS) entry which is preliminary data.</text>
</comment>
<evidence type="ECO:0000313" key="2">
    <source>
        <dbReference type="EMBL" id="TWP45849.1"/>
    </source>
</evidence>
<accession>A0A563EH44</accession>
<reference evidence="2 3" key="1">
    <citation type="submission" date="2019-07" db="EMBL/GenBank/DDBJ databases">
        <title>Lentzea xizangensis sp. nov., isolated from Qinghai-Tibetan Plateau Soils.</title>
        <authorList>
            <person name="Huang J."/>
        </authorList>
    </citation>
    <scope>NUCLEOTIDE SEQUENCE [LARGE SCALE GENOMIC DNA]</scope>
    <source>
        <strain evidence="2 3">FXJ1.1311</strain>
    </source>
</reference>
<dbReference type="Proteomes" id="UP000316639">
    <property type="component" value="Unassembled WGS sequence"/>
</dbReference>
<dbReference type="EMBL" id="VOBR01000038">
    <property type="protein sequence ID" value="TWP45849.1"/>
    <property type="molecule type" value="Genomic_DNA"/>
</dbReference>
<dbReference type="OrthoDB" id="3824322at2"/>
<sequence length="272" mass="29072">MSSRALAALLALATALVAAFVVAPRYLAAIGSGGGFADQRHFVEALSKAFVEHWRSGGRDLSPDLARVVDYWIRYHLAKAVIAALLLSVLVTLGVHLWKEFLRAHGLGAGKRVALASTGVLVTMLALVSLATVMANVQGVVAPYSSLFPMLTGGAPDHELADTLEQVRRRLADSRDQTQPALDVMISDFARYHVAMAVIAAIVVIVLIGMTAVSWKRFSRTNSSDRRTRRVWRSFGVLSAMLSLAVIVVVAANATTAADPEPALLAAFEGGW</sequence>
<feature type="transmembrane region" description="Helical" evidence="1">
    <location>
        <begin position="77"/>
        <end position="98"/>
    </location>
</feature>
<keyword evidence="3" id="KW-1185">Reference proteome</keyword>
<feature type="transmembrane region" description="Helical" evidence="1">
    <location>
        <begin position="235"/>
        <end position="254"/>
    </location>
</feature>
<keyword evidence="1" id="KW-0472">Membrane</keyword>
<feature type="transmembrane region" description="Helical" evidence="1">
    <location>
        <begin position="119"/>
        <end position="141"/>
    </location>
</feature>
<gene>
    <name evidence="2" type="ORF">FKR81_38310</name>
</gene>